<keyword evidence="11 16" id="KW-0239">DNA-directed DNA polymerase</keyword>
<dbReference type="Gene3D" id="1.10.150.20">
    <property type="entry name" value="5' to 3' exonuclease, C-terminal subdomain"/>
    <property type="match status" value="2"/>
</dbReference>
<dbReference type="Gene3D" id="3.40.50.1010">
    <property type="entry name" value="5'-nuclease"/>
    <property type="match status" value="1"/>
</dbReference>
<comment type="similarity">
    <text evidence="1 16">Belongs to the DNA polymerase type-A family.</text>
</comment>
<dbReference type="RefSeq" id="WP_249323673.1">
    <property type="nucleotide sequence ID" value="NZ_JACRTK010000002.1"/>
</dbReference>
<dbReference type="SUPFAM" id="SSF47807">
    <property type="entry name" value="5' to 3' exonuclease, C-terminal subdomain"/>
    <property type="match status" value="1"/>
</dbReference>
<evidence type="ECO:0000256" key="8">
    <source>
        <dbReference type="ARBA" id="ARBA00022763"/>
    </source>
</evidence>
<dbReference type="InterPro" id="IPR020045">
    <property type="entry name" value="DNA_polI_H3TH"/>
</dbReference>
<dbReference type="Proteomes" id="UP000601522">
    <property type="component" value="Unassembled WGS sequence"/>
</dbReference>
<dbReference type="InterPro" id="IPR043502">
    <property type="entry name" value="DNA/RNA_pol_sf"/>
</dbReference>
<dbReference type="InterPro" id="IPR001098">
    <property type="entry name" value="DNA-dir_DNA_pol_A_palm_dom"/>
</dbReference>
<dbReference type="InterPro" id="IPR036279">
    <property type="entry name" value="5-3_exonuclease_C_sf"/>
</dbReference>
<gene>
    <name evidence="16 20" type="primary">polA</name>
    <name evidence="20" type="ORF">H8689_06800</name>
</gene>
<dbReference type="Gene3D" id="1.20.1060.10">
    <property type="entry name" value="Taq DNA Polymerase, Chain T, domain 4"/>
    <property type="match status" value="1"/>
</dbReference>
<dbReference type="InterPro" id="IPR008918">
    <property type="entry name" value="HhH2"/>
</dbReference>
<dbReference type="InterPro" id="IPR019760">
    <property type="entry name" value="DNA-dir_DNA_pol_A_CS"/>
</dbReference>
<keyword evidence="5 16" id="KW-0548">Nucleotidyltransferase</keyword>
<dbReference type="GO" id="GO:0008408">
    <property type="term" value="F:3'-5' exonuclease activity"/>
    <property type="evidence" value="ECO:0007669"/>
    <property type="project" value="InterPro"/>
</dbReference>
<evidence type="ECO:0000313" key="20">
    <source>
        <dbReference type="EMBL" id="MBC8590840.1"/>
    </source>
</evidence>
<keyword evidence="6 16" id="KW-0235">DNA replication</keyword>
<evidence type="ECO:0000256" key="14">
    <source>
        <dbReference type="ARBA" id="ARBA00049244"/>
    </source>
</evidence>
<evidence type="ECO:0000256" key="16">
    <source>
        <dbReference type="RuleBase" id="RU004460"/>
    </source>
</evidence>
<dbReference type="GO" id="GO:0006302">
    <property type="term" value="P:double-strand break repair"/>
    <property type="evidence" value="ECO:0007669"/>
    <property type="project" value="TreeGrafter"/>
</dbReference>
<proteinExistence type="inferred from homology"/>
<evidence type="ECO:0000256" key="2">
    <source>
        <dbReference type="ARBA" id="ARBA00012417"/>
    </source>
</evidence>
<reference evidence="20 21" key="1">
    <citation type="submission" date="2020-08" db="EMBL/GenBank/DDBJ databases">
        <title>Genome public.</title>
        <authorList>
            <person name="Liu C."/>
            <person name="Sun Q."/>
        </authorList>
    </citation>
    <scope>NUCLEOTIDE SEQUENCE [LARGE SCALE GENOMIC DNA]</scope>
    <source>
        <strain evidence="20 21">NSJ-26</strain>
    </source>
</reference>
<dbReference type="PROSITE" id="PS00447">
    <property type="entry name" value="DNA_POLYMERASE_A"/>
    <property type="match status" value="1"/>
</dbReference>
<dbReference type="CDD" id="cd06140">
    <property type="entry name" value="DNA_polA_I_Bacillus_like_exo"/>
    <property type="match status" value="1"/>
</dbReference>
<dbReference type="GO" id="GO:0006261">
    <property type="term" value="P:DNA-templated DNA replication"/>
    <property type="evidence" value="ECO:0007669"/>
    <property type="project" value="UniProtKB-UniRule"/>
</dbReference>
<dbReference type="SUPFAM" id="SSF88723">
    <property type="entry name" value="PIN domain-like"/>
    <property type="match status" value="1"/>
</dbReference>
<keyword evidence="9" id="KW-0378">Hydrolase</keyword>
<feature type="domain" description="DNA-directed DNA polymerase family A palm" evidence="19">
    <location>
        <begin position="647"/>
        <end position="854"/>
    </location>
</feature>
<dbReference type="NCBIfam" id="TIGR00593">
    <property type="entry name" value="pola"/>
    <property type="match status" value="1"/>
</dbReference>
<accession>A0A926EYI5</accession>
<dbReference type="Gene3D" id="3.30.70.370">
    <property type="match status" value="1"/>
</dbReference>
<feature type="domain" description="3'-5' exonuclease" evidence="17">
    <location>
        <begin position="302"/>
        <end position="480"/>
    </location>
</feature>
<dbReference type="Gene3D" id="3.30.420.10">
    <property type="entry name" value="Ribonuclease H-like superfamily/Ribonuclease H"/>
    <property type="match status" value="1"/>
</dbReference>
<dbReference type="SMART" id="SM00482">
    <property type="entry name" value="POLAc"/>
    <property type="match status" value="1"/>
</dbReference>
<evidence type="ECO:0000256" key="1">
    <source>
        <dbReference type="ARBA" id="ARBA00007705"/>
    </source>
</evidence>
<dbReference type="GO" id="GO:0003677">
    <property type="term" value="F:DNA binding"/>
    <property type="evidence" value="ECO:0007669"/>
    <property type="project" value="UniProtKB-UniRule"/>
</dbReference>
<evidence type="ECO:0000256" key="7">
    <source>
        <dbReference type="ARBA" id="ARBA00022722"/>
    </source>
</evidence>
<feature type="domain" description="5'-3' exonuclease" evidence="18">
    <location>
        <begin position="2"/>
        <end position="263"/>
    </location>
</feature>
<evidence type="ECO:0000256" key="3">
    <source>
        <dbReference type="ARBA" id="ARBA00020311"/>
    </source>
</evidence>
<dbReference type="InterPro" id="IPR002421">
    <property type="entry name" value="5-3_exonuclease"/>
</dbReference>
<dbReference type="SUPFAM" id="SSF56672">
    <property type="entry name" value="DNA/RNA polymerases"/>
    <property type="match status" value="1"/>
</dbReference>
<comment type="subunit">
    <text evidence="16">Single-chain monomer with multiple functions.</text>
</comment>
<dbReference type="SMART" id="SM00474">
    <property type="entry name" value="35EXOc"/>
    <property type="match status" value="1"/>
</dbReference>
<evidence type="ECO:0000256" key="4">
    <source>
        <dbReference type="ARBA" id="ARBA00022679"/>
    </source>
</evidence>
<dbReference type="InterPro" id="IPR002298">
    <property type="entry name" value="DNA_polymerase_A"/>
</dbReference>
<dbReference type="InterPro" id="IPR054690">
    <property type="entry name" value="DNA_polI_exonuclease"/>
</dbReference>
<name>A0A926EYI5_9FIRM</name>
<dbReference type="InterPro" id="IPR018320">
    <property type="entry name" value="DNA_polymerase_1"/>
</dbReference>
<comment type="caution">
    <text evidence="20">The sequence shown here is derived from an EMBL/GenBank/DDBJ whole genome shotgun (WGS) entry which is preliminary data.</text>
</comment>
<keyword evidence="4 16" id="KW-0808">Transferase</keyword>
<dbReference type="PANTHER" id="PTHR10133:SF27">
    <property type="entry name" value="DNA POLYMERASE NU"/>
    <property type="match status" value="1"/>
</dbReference>
<dbReference type="PANTHER" id="PTHR10133">
    <property type="entry name" value="DNA POLYMERASE I"/>
    <property type="match status" value="1"/>
</dbReference>
<dbReference type="CDD" id="cd09898">
    <property type="entry name" value="H3TH_53EXO"/>
    <property type="match status" value="1"/>
</dbReference>
<comment type="catalytic activity">
    <reaction evidence="14 16">
        <text>DNA(n) + a 2'-deoxyribonucleoside 5'-triphosphate = DNA(n+1) + diphosphate</text>
        <dbReference type="Rhea" id="RHEA:22508"/>
        <dbReference type="Rhea" id="RHEA-COMP:17339"/>
        <dbReference type="Rhea" id="RHEA-COMP:17340"/>
        <dbReference type="ChEBI" id="CHEBI:33019"/>
        <dbReference type="ChEBI" id="CHEBI:61560"/>
        <dbReference type="ChEBI" id="CHEBI:173112"/>
        <dbReference type="EC" id="2.7.7.7"/>
    </reaction>
</comment>
<dbReference type="Pfam" id="PF02739">
    <property type="entry name" value="5_3_exonuc_N"/>
    <property type="match status" value="1"/>
</dbReference>
<dbReference type="InterPro" id="IPR036397">
    <property type="entry name" value="RNaseH_sf"/>
</dbReference>
<dbReference type="CDD" id="cd08637">
    <property type="entry name" value="DNA_pol_A_pol_I_C"/>
    <property type="match status" value="1"/>
</dbReference>
<dbReference type="InterPro" id="IPR020046">
    <property type="entry name" value="5-3_exonucl_a-hlix_arch_N"/>
</dbReference>
<keyword evidence="13 16" id="KW-0234">DNA repair</keyword>
<dbReference type="AlphaFoldDB" id="A0A926EYI5"/>
<evidence type="ECO:0000256" key="6">
    <source>
        <dbReference type="ARBA" id="ARBA00022705"/>
    </source>
</evidence>
<evidence type="ECO:0000256" key="15">
    <source>
        <dbReference type="NCBIfam" id="TIGR00593"/>
    </source>
</evidence>
<evidence type="ECO:0000259" key="18">
    <source>
        <dbReference type="SMART" id="SM00475"/>
    </source>
</evidence>
<dbReference type="NCBIfam" id="NF004397">
    <property type="entry name" value="PRK05755.1"/>
    <property type="match status" value="1"/>
</dbReference>
<dbReference type="EC" id="2.7.7.7" evidence="2 15"/>
<dbReference type="FunFam" id="1.10.150.20:FF:000003">
    <property type="entry name" value="DNA polymerase I"/>
    <property type="match status" value="1"/>
</dbReference>
<dbReference type="GO" id="GO:0008409">
    <property type="term" value="F:5'-3' exonuclease activity"/>
    <property type="evidence" value="ECO:0007669"/>
    <property type="project" value="InterPro"/>
</dbReference>
<dbReference type="FunFam" id="1.10.150.20:FF:000002">
    <property type="entry name" value="DNA polymerase I"/>
    <property type="match status" value="1"/>
</dbReference>
<dbReference type="InterPro" id="IPR012337">
    <property type="entry name" value="RNaseH-like_sf"/>
</dbReference>
<evidence type="ECO:0000256" key="5">
    <source>
        <dbReference type="ARBA" id="ARBA00022695"/>
    </source>
</evidence>
<evidence type="ECO:0000256" key="11">
    <source>
        <dbReference type="ARBA" id="ARBA00022932"/>
    </source>
</evidence>
<dbReference type="FunFam" id="3.40.50.1010:FF:000001">
    <property type="entry name" value="DNA polymerase I"/>
    <property type="match status" value="1"/>
</dbReference>
<dbReference type="Pfam" id="PF22619">
    <property type="entry name" value="DNA_polI_exo1"/>
    <property type="match status" value="1"/>
</dbReference>
<dbReference type="GO" id="GO:0003887">
    <property type="term" value="F:DNA-directed DNA polymerase activity"/>
    <property type="evidence" value="ECO:0007669"/>
    <property type="project" value="UniProtKB-UniRule"/>
</dbReference>
<evidence type="ECO:0000256" key="9">
    <source>
        <dbReference type="ARBA" id="ARBA00022801"/>
    </source>
</evidence>
<dbReference type="Pfam" id="PF01367">
    <property type="entry name" value="5_3_exonuc"/>
    <property type="match status" value="1"/>
</dbReference>
<dbReference type="SUPFAM" id="SSF53098">
    <property type="entry name" value="Ribonuclease H-like"/>
    <property type="match status" value="1"/>
</dbReference>
<keyword evidence="7" id="KW-0540">Nuclease</keyword>
<dbReference type="InterPro" id="IPR029060">
    <property type="entry name" value="PIN-like_dom_sf"/>
</dbReference>
<evidence type="ECO:0000259" key="17">
    <source>
        <dbReference type="SMART" id="SM00474"/>
    </source>
</evidence>
<dbReference type="PRINTS" id="PR00868">
    <property type="entry name" value="DNAPOLI"/>
</dbReference>
<protein>
    <recommendedName>
        <fullName evidence="3 15">DNA polymerase I</fullName>
        <ecNumber evidence="2 15">2.7.7.7</ecNumber>
    </recommendedName>
</protein>
<dbReference type="Pfam" id="PF00476">
    <property type="entry name" value="DNA_pol_A"/>
    <property type="match status" value="1"/>
</dbReference>
<keyword evidence="12 16" id="KW-0238">DNA-binding</keyword>
<evidence type="ECO:0000256" key="13">
    <source>
        <dbReference type="ARBA" id="ARBA00023204"/>
    </source>
</evidence>
<organism evidence="20 21">
    <name type="scientific">Wansuia hejianensis</name>
    <dbReference type="NCBI Taxonomy" id="2763667"/>
    <lineage>
        <taxon>Bacteria</taxon>
        <taxon>Bacillati</taxon>
        <taxon>Bacillota</taxon>
        <taxon>Clostridia</taxon>
        <taxon>Lachnospirales</taxon>
        <taxon>Lachnospiraceae</taxon>
        <taxon>Wansuia</taxon>
    </lineage>
</organism>
<sequence length="890" mass="103358">MDKEKLMVIDGSSLLYRAFYALPFLTTKEGVYTNGVYGFLTMLYRIKDEYNPDYLCIAFDKKGPTFRHKEYKDYKGTRESAPSELAQQFPIIREILEIMNIKTIEMDEYEADDIAGTLAKIGEENSLDVILVTGDKDYLQLATDDSKILLTRRGITELEIFDRSKIKDEYGIEPHEFVDLKGLMGDKSDNIPGVPGIGEKTGLKLIKEFGSMENIYENLDKVKGKKLKENLIEYENTAYLSRTLGKIITNVPLEVTIEQLKVEEPNWDELLSIYEEFEFTTLIDKIPGKNLTKNEEINQGYKYEILNIEDIDEIISAIKKSKKFAFKFLTEDFNYIESPIIGLGIKLEDKSTYYIDLTKDIDIFVDKFRCIFEDPNIEKIGYNLKTDIVVLLRLKIKLSNFTYDAEIGQYLINPSQNNYSINKLSEEYLNYYGIDEESLLGKGKKQKKFREISEEERANYISFILETIYKIEPMMIEQIQKQNMKRLYYEVELPLVEVLANMEFTGFHIDKEELELLGEKYNQEIDTLTKEIYELAEMEFNINSPKQIGEVLFEKLGLPVIKRTKTGYSTNVEVLEKLLDQHPIIEKILRYRQIVKLKSTYIDGFMDLINTKTNRIHSSFNQTITTTGRISSTEPNLQNIPTRTEDGRKIRKAFIAEAPDYILVDADYSQIELRVLAHITEDQKMIEAFKNGEDIHTKTASEVFDVPMEKVTSSLRSNAKAVNFGIVYGISDYGLSRDLNITRKEAKEYIDNYLDNYKSIKQFMIDIVETGKEKGYVETLLHRRRYIPELKAKNFNIKSFGERIAMNTPIQGSAADIIKVAMVRVYNELKNRKLKSRLILQVHDELIIETHRDEREEVEEMLKDIMENAINLEVPLKVDIQVGDSWYETH</sequence>
<keyword evidence="8 16" id="KW-0227">DNA damage</keyword>
<dbReference type="CDD" id="cd09859">
    <property type="entry name" value="PIN_53EXO"/>
    <property type="match status" value="1"/>
</dbReference>
<dbReference type="EMBL" id="JACRTK010000002">
    <property type="protein sequence ID" value="MBC8590840.1"/>
    <property type="molecule type" value="Genomic_DNA"/>
</dbReference>
<evidence type="ECO:0000256" key="12">
    <source>
        <dbReference type="ARBA" id="ARBA00023125"/>
    </source>
</evidence>
<dbReference type="SMART" id="SM00475">
    <property type="entry name" value="53EXOc"/>
    <property type="match status" value="1"/>
</dbReference>
<evidence type="ECO:0000313" key="21">
    <source>
        <dbReference type="Proteomes" id="UP000601522"/>
    </source>
</evidence>
<dbReference type="FunFam" id="1.20.1060.10:FF:000001">
    <property type="entry name" value="DNA polymerase I"/>
    <property type="match status" value="1"/>
</dbReference>
<keyword evidence="10" id="KW-0269">Exonuclease</keyword>
<dbReference type="SMART" id="SM00279">
    <property type="entry name" value="HhH2"/>
    <property type="match status" value="1"/>
</dbReference>
<keyword evidence="21" id="KW-1185">Reference proteome</keyword>
<evidence type="ECO:0000259" key="19">
    <source>
        <dbReference type="SMART" id="SM00482"/>
    </source>
</evidence>
<dbReference type="InterPro" id="IPR002562">
    <property type="entry name" value="3'-5'_exonuclease_dom"/>
</dbReference>
<evidence type="ECO:0000256" key="10">
    <source>
        <dbReference type="ARBA" id="ARBA00022839"/>
    </source>
</evidence>